<sequence>MLVRNGDAGGFGVDDPADGLVLTHAPLPAPGGEPEVTLLLRGGATAVLLTVPAGVDRLEIAPVARPGGAVPCTISEGLAVCTIDEHPNGQAVVVTAFRGPGAPGVEVYRG</sequence>
<name>A0ABT1AB77_9PSEU</name>
<dbReference type="EMBL" id="JAGSOV010000078">
    <property type="protein sequence ID" value="MCO1660186.1"/>
    <property type="molecule type" value="Genomic_DNA"/>
</dbReference>
<dbReference type="Proteomes" id="UP001165283">
    <property type="component" value="Unassembled WGS sequence"/>
</dbReference>
<reference evidence="1" key="1">
    <citation type="submission" date="2021-04" db="EMBL/GenBank/DDBJ databases">
        <title>Pseudonocardia sp. nov., isolated from sandy soil of mangrove forest.</title>
        <authorList>
            <person name="Zan Z."/>
            <person name="Huang R."/>
            <person name="Liu W."/>
        </authorList>
    </citation>
    <scope>NUCLEOTIDE SEQUENCE</scope>
    <source>
        <strain evidence="1">S2-4</strain>
    </source>
</reference>
<dbReference type="RefSeq" id="WP_252445545.1">
    <property type="nucleotide sequence ID" value="NZ_JAGSOV010000078.1"/>
</dbReference>
<protein>
    <submittedName>
        <fullName evidence="1">Uncharacterized protein</fullName>
    </submittedName>
</protein>
<accession>A0ABT1AB77</accession>
<organism evidence="1 2">
    <name type="scientific">Pseudonocardia humida</name>
    <dbReference type="NCBI Taxonomy" id="2800819"/>
    <lineage>
        <taxon>Bacteria</taxon>
        <taxon>Bacillati</taxon>
        <taxon>Actinomycetota</taxon>
        <taxon>Actinomycetes</taxon>
        <taxon>Pseudonocardiales</taxon>
        <taxon>Pseudonocardiaceae</taxon>
        <taxon>Pseudonocardia</taxon>
    </lineage>
</organism>
<comment type="caution">
    <text evidence="1">The sequence shown here is derived from an EMBL/GenBank/DDBJ whole genome shotgun (WGS) entry which is preliminary data.</text>
</comment>
<proteinExistence type="predicted"/>
<evidence type="ECO:0000313" key="1">
    <source>
        <dbReference type="EMBL" id="MCO1660186.1"/>
    </source>
</evidence>
<evidence type="ECO:0000313" key="2">
    <source>
        <dbReference type="Proteomes" id="UP001165283"/>
    </source>
</evidence>
<gene>
    <name evidence="1" type="ORF">KDL28_34510</name>
</gene>
<keyword evidence="2" id="KW-1185">Reference proteome</keyword>